<dbReference type="Pfam" id="PF00271">
    <property type="entry name" value="Helicase_C"/>
    <property type="match status" value="1"/>
</dbReference>
<dbReference type="PROSITE" id="PS51194">
    <property type="entry name" value="HELICASE_CTER"/>
    <property type="match status" value="1"/>
</dbReference>
<dbReference type="InterPro" id="IPR001650">
    <property type="entry name" value="Helicase_C-like"/>
</dbReference>
<dbReference type="GO" id="GO:0005524">
    <property type="term" value="F:ATP binding"/>
    <property type="evidence" value="ECO:0007669"/>
    <property type="project" value="UniProtKB-KW"/>
</dbReference>
<dbReference type="STRING" id="6313.A0A0K0CWE9"/>
<dbReference type="PANTHER" id="PTHR47959:SF1">
    <property type="entry name" value="ATP-DEPENDENT RNA HELICASE DBPA"/>
    <property type="match status" value="1"/>
</dbReference>
<evidence type="ECO:0000313" key="7">
    <source>
        <dbReference type="Proteomes" id="UP000035642"/>
    </source>
</evidence>
<keyword evidence="7" id="KW-1185">Reference proteome</keyword>
<evidence type="ECO:0000256" key="1">
    <source>
        <dbReference type="ARBA" id="ARBA00022741"/>
    </source>
</evidence>
<feature type="region of interest" description="Disordered" evidence="5">
    <location>
        <begin position="174"/>
        <end position="208"/>
    </location>
</feature>
<keyword evidence="4" id="KW-0067">ATP-binding</keyword>
<dbReference type="InterPro" id="IPR027417">
    <property type="entry name" value="P-loop_NTPase"/>
</dbReference>
<dbReference type="GO" id="GO:0003724">
    <property type="term" value="F:RNA helicase activity"/>
    <property type="evidence" value="ECO:0007669"/>
    <property type="project" value="TreeGrafter"/>
</dbReference>
<dbReference type="InterPro" id="IPR050079">
    <property type="entry name" value="DEAD_box_RNA_helicase"/>
</dbReference>
<evidence type="ECO:0000313" key="8">
    <source>
        <dbReference type="WBParaSite" id="ACAC_0000175801-mRNA-1"/>
    </source>
</evidence>
<name>A0A0K0CWE9_ANGCA</name>
<dbReference type="PANTHER" id="PTHR47959">
    <property type="entry name" value="ATP-DEPENDENT RNA HELICASE RHLE-RELATED"/>
    <property type="match status" value="1"/>
</dbReference>
<sequence>MGLLVGLIESDLALHQMKKGGPYKKSTVIFVERRRTSNYLALFLLQNGYDFEPMNADYTLDDNENTLHRMKAGQIQGVVATNKLARGQDIPEVDHVIIYEMSADFSDYKHRLVQIGRTGRMGRGGRSTVMLSRKADRALVVPLVEFMIYHNQVLPYWLWYLYYQKGDYETERDGESSESFVSAVSELPSESESDDNDSLVCSRRNSIP</sequence>
<evidence type="ECO:0000259" key="6">
    <source>
        <dbReference type="PROSITE" id="PS51194"/>
    </source>
</evidence>
<keyword evidence="2" id="KW-0378">Hydrolase</keyword>
<keyword evidence="1" id="KW-0547">Nucleotide-binding</keyword>
<evidence type="ECO:0000256" key="4">
    <source>
        <dbReference type="ARBA" id="ARBA00022840"/>
    </source>
</evidence>
<reference evidence="7" key="1">
    <citation type="submission" date="2012-09" db="EMBL/GenBank/DDBJ databases">
        <authorList>
            <person name="Martin A.A."/>
        </authorList>
    </citation>
    <scope>NUCLEOTIDE SEQUENCE</scope>
</reference>
<reference evidence="8" key="2">
    <citation type="submission" date="2016-04" db="UniProtKB">
        <authorList>
            <consortium name="WormBaseParasite"/>
        </authorList>
    </citation>
    <scope>IDENTIFICATION</scope>
</reference>
<feature type="domain" description="Helicase C-terminal" evidence="6">
    <location>
        <begin position="16"/>
        <end position="162"/>
    </location>
</feature>
<keyword evidence="3" id="KW-0347">Helicase</keyword>
<protein>
    <submittedName>
        <fullName evidence="8">Helicase C-terminal domain-containing protein</fullName>
    </submittedName>
</protein>
<accession>A0A0K0CWE9</accession>
<dbReference type="Gene3D" id="3.40.50.300">
    <property type="entry name" value="P-loop containing nucleotide triphosphate hydrolases"/>
    <property type="match status" value="1"/>
</dbReference>
<dbReference type="GO" id="GO:0005829">
    <property type="term" value="C:cytosol"/>
    <property type="evidence" value="ECO:0007669"/>
    <property type="project" value="TreeGrafter"/>
</dbReference>
<evidence type="ECO:0000256" key="2">
    <source>
        <dbReference type="ARBA" id="ARBA00022801"/>
    </source>
</evidence>
<feature type="compositionally biased region" description="Low complexity" evidence="5">
    <location>
        <begin position="177"/>
        <end position="186"/>
    </location>
</feature>
<dbReference type="WBParaSite" id="ACAC_0000175801-mRNA-1">
    <property type="protein sequence ID" value="ACAC_0000175801-mRNA-1"/>
    <property type="gene ID" value="ACAC_0000175801"/>
</dbReference>
<dbReference type="AlphaFoldDB" id="A0A0K0CWE9"/>
<dbReference type="GO" id="GO:0016787">
    <property type="term" value="F:hydrolase activity"/>
    <property type="evidence" value="ECO:0007669"/>
    <property type="project" value="UniProtKB-KW"/>
</dbReference>
<dbReference type="Proteomes" id="UP000035642">
    <property type="component" value="Unassembled WGS sequence"/>
</dbReference>
<proteinExistence type="predicted"/>
<dbReference type="SMART" id="SM00490">
    <property type="entry name" value="HELICc"/>
    <property type="match status" value="1"/>
</dbReference>
<organism evidence="7 8">
    <name type="scientific">Angiostrongylus cantonensis</name>
    <name type="common">Rat lungworm</name>
    <dbReference type="NCBI Taxonomy" id="6313"/>
    <lineage>
        <taxon>Eukaryota</taxon>
        <taxon>Metazoa</taxon>
        <taxon>Ecdysozoa</taxon>
        <taxon>Nematoda</taxon>
        <taxon>Chromadorea</taxon>
        <taxon>Rhabditida</taxon>
        <taxon>Rhabditina</taxon>
        <taxon>Rhabditomorpha</taxon>
        <taxon>Strongyloidea</taxon>
        <taxon>Metastrongylidae</taxon>
        <taxon>Angiostrongylus</taxon>
    </lineage>
</organism>
<dbReference type="SUPFAM" id="SSF52540">
    <property type="entry name" value="P-loop containing nucleoside triphosphate hydrolases"/>
    <property type="match status" value="1"/>
</dbReference>
<evidence type="ECO:0000256" key="5">
    <source>
        <dbReference type="SAM" id="MobiDB-lite"/>
    </source>
</evidence>
<evidence type="ECO:0000256" key="3">
    <source>
        <dbReference type="ARBA" id="ARBA00022806"/>
    </source>
</evidence>